<evidence type="ECO:0000313" key="3">
    <source>
        <dbReference type="Proteomes" id="UP001060733"/>
    </source>
</evidence>
<evidence type="ECO:0000256" key="1">
    <source>
        <dbReference type="SAM" id="MobiDB-lite"/>
    </source>
</evidence>
<reference evidence="2" key="1">
    <citation type="submission" date="2022-10" db="EMBL/GenBank/DDBJ databases">
        <authorList>
            <person name="Mo P."/>
        </authorList>
    </citation>
    <scope>NUCLEOTIDE SEQUENCE</scope>
    <source>
        <strain evidence="2">HUAS 14-6</strain>
    </source>
</reference>
<name>A0ABY6EGM0_9ACTN</name>
<evidence type="ECO:0000313" key="2">
    <source>
        <dbReference type="EMBL" id="UXY33912.1"/>
    </source>
</evidence>
<protein>
    <submittedName>
        <fullName evidence="2">Uncharacterized protein</fullName>
    </submittedName>
</protein>
<dbReference type="RefSeq" id="WP_263277091.1">
    <property type="nucleotide sequence ID" value="NZ_CP106795.1"/>
</dbReference>
<dbReference type="EMBL" id="CP106795">
    <property type="protein sequence ID" value="UXY33912.1"/>
    <property type="molecule type" value="Genomic_DNA"/>
</dbReference>
<organism evidence="2 3">
    <name type="scientific">Streptomyces albidocamelliae</name>
    <dbReference type="NCBI Taxonomy" id="2981135"/>
    <lineage>
        <taxon>Bacteria</taxon>
        <taxon>Bacillati</taxon>
        <taxon>Actinomycetota</taxon>
        <taxon>Actinomycetes</taxon>
        <taxon>Kitasatosporales</taxon>
        <taxon>Streptomycetaceae</taxon>
        <taxon>Streptomyces</taxon>
    </lineage>
</organism>
<dbReference type="Proteomes" id="UP001060733">
    <property type="component" value="Chromosome"/>
</dbReference>
<accession>A0ABY6EGM0</accession>
<proteinExistence type="predicted"/>
<keyword evidence="3" id="KW-1185">Reference proteome</keyword>
<gene>
    <name evidence="2" type="ORF">N8I86_03690</name>
</gene>
<sequence>MPRRGAKSQREYPRPRPACIPDPTDLSGLGRDASRPLVLDAAGPDRIAAADLPGG</sequence>
<feature type="region of interest" description="Disordered" evidence="1">
    <location>
        <begin position="1"/>
        <end position="37"/>
    </location>
</feature>